<dbReference type="CDD" id="cd03784">
    <property type="entry name" value="GT1_Gtf-like"/>
    <property type="match status" value="1"/>
</dbReference>
<dbReference type="AlphaFoldDB" id="B8LS21"/>
<sequence length="491" mass="55043">MAVNMEKKPHVLVFPFPAQGHMISLLDLTHALASHGLSVTVLTTPRNQSLLSPLLQRASSEGLRIQPLIIPLPPTEGLPLGCENMAQLPYHLIPLFMDSFKELAHPIEDWFQQQKQSSDYGFGPPVCIISDLVLGWTQNTAAKLGIPRIVYHPSGAFAVSVIYSLWKYLPHEEVSSDNDTVHIPEVPHPVSFPKYQISRLARAYKRSDPVSEFMRCSMNLNVKSWGTIINTFYDLEALYIDHVQGVSGRPVWSVGPLLPPALFEAKQRRTMIERGKPTSIDDSVCLQWLESRKEKSVIYICFGSQACLSNKQIEEIATGLEASEESFIWVIRDPPSSMPADEYGVIPQGFEDRMKRRGLIIRGWAPQLLILSHPSVGGFLTHCGWNSTLESITLGIPLITWPMNADQYINALLLVDYLKVGVRLCEGATTVPSRDDLRIAVKRLLGREGEEMRRIEELRRAAKRAVQEGGSSYKNVEDCVSEIKKLIVQLN</sequence>
<accession>B8LS21</accession>
<dbReference type="GO" id="GO:0035251">
    <property type="term" value="F:UDP-glucosyltransferase activity"/>
    <property type="evidence" value="ECO:0007669"/>
    <property type="project" value="TreeGrafter"/>
</dbReference>
<dbReference type="EC" id="2.4.1.-" evidence="4"/>
<evidence type="ECO:0000256" key="1">
    <source>
        <dbReference type="ARBA" id="ARBA00009995"/>
    </source>
</evidence>
<dbReference type="SUPFAM" id="SSF53756">
    <property type="entry name" value="UDP-Glycosyltransferase/glycogen phosphorylase"/>
    <property type="match status" value="1"/>
</dbReference>
<evidence type="ECO:0000256" key="3">
    <source>
        <dbReference type="RuleBase" id="RU003718"/>
    </source>
</evidence>
<evidence type="ECO:0000313" key="6">
    <source>
        <dbReference type="EMBL" id="ABR18451.1"/>
    </source>
</evidence>
<keyword evidence="3" id="KW-0328">Glycosyltransferase</keyword>
<keyword evidence="2 3" id="KW-0808">Transferase</keyword>
<organism evidence="6">
    <name type="scientific">Picea sitchensis</name>
    <name type="common">Sitka spruce</name>
    <name type="synonym">Pinus sitchensis</name>
    <dbReference type="NCBI Taxonomy" id="3332"/>
    <lineage>
        <taxon>Eukaryota</taxon>
        <taxon>Viridiplantae</taxon>
        <taxon>Streptophyta</taxon>
        <taxon>Embryophyta</taxon>
        <taxon>Tracheophyta</taxon>
        <taxon>Spermatophyta</taxon>
        <taxon>Pinopsida</taxon>
        <taxon>Pinidae</taxon>
        <taxon>Conifers I</taxon>
        <taxon>Pinales</taxon>
        <taxon>Pinaceae</taxon>
        <taxon>Picea</taxon>
    </lineage>
</organism>
<evidence type="ECO:0000256" key="4">
    <source>
        <dbReference type="RuleBase" id="RU362057"/>
    </source>
</evidence>
<evidence type="ECO:0000259" key="5">
    <source>
        <dbReference type="Pfam" id="PF26168"/>
    </source>
</evidence>
<dbReference type="InterPro" id="IPR002213">
    <property type="entry name" value="UDP_glucos_trans"/>
</dbReference>
<feature type="domain" description="Glycosyltransferase N-terminal" evidence="5">
    <location>
        <begin position="11"/>
        <end position="259"/>
    </location>
</feature>
<dbReference type="PROSITE" id="PS00375">
    <property type="entry name" value="UDPGT"/>
    <property type="match status" value="1"/>
</dbReference>
<comment type="similarity">
    <text evidence="1 3">Belongs to the UDP-glycosyltransferase family.</text>
</comment>
<dbReference type="PANTHER" id="PTHR48047:SF8">
    <property type="entry name" value="FLAVONOL 3-O-GLUCOSYLTRANSFERASE UGT89B1"/>
    <property type="match status" value="1"/>
</dbReference>
<dbReference type="FunFam" id="3.40.50.2000:FF:000064">
    <property type="entry name" value="Glycosyltransferase"/>
    <property type="match status" value="1"/>
</dbReference>
<reference evidence="6" key="1">
    <citation type="submission" date="2007-06" db="EMBL/GenBank/DDBJ databases">
        <title>Full length cDNA sequences from Sitka Spruce (Picea sitchensis).</title>
        <authorList>
            <person name="Ralph S.G."/>
            <person name="Chun H.E."/>
            <person name="Liao N."/>
            <person name="Ali J."/>
            <person name="Reid K."/>
            <person name="Kolosova N."/>
            <person name="Cooper N."/>
            <person name="Cullis C."/>
            <person name="Jancsik S."/>
            <person name="Moore R."/>
            <person name="Mayo M."/>
            <person name="Wagner S."/>
            <person name="Holt R.A."/>
            <person name="Jones S.J.M."/>
            <person name="Marra M.A."/>
            <person name="Ritland C.E."/>
            <person name="Ritland K."/>
            <person name="Bohlmann J."/>
        </authorList>
    </citation>
    <scope>NUCLEOTIDE SEQUENCE</scope>
    <source>
        <tissue evidence="6">Bark</tissue>
    </source>
</reference>
<dbReference type="InterPro" id="IPR058980">
    <property type="entry name" value="Glyco_transf_N"/>
</dbReference>
<dbReference type="Gene3D" id="3.40.50.2000">
    <property type="entry name" value="Glycogen Phosphorylase B"/>
    <property type="match status" value="2"/>
</dbReference>
<proteinExistence type="evidence at transcript level"/>
<dbReference type="InterPro" id="IPR035595">
    <property type="entry name" value="UDP_glycos_trans_CS"/>
</dbReference>
<dbReference type="Pfam" id="PF00201">
    <property type="entry name" value="UDPGT"/>
    <property type="match status" value="1"/>
</dbReference>
<protein>
    <recommendedName>
        <fullName evidence="4">Glycosyltransferase</fullName>
        <ecNumber evidence="4">2.4.1.-</ecNumber>
    </recommendedName>
</protein>
<dbReference type="Pfam" id="PF26168">
    <property type="entry name" value="Glyco_transf_N"/>
    <property type="match status" value="1"/>
</dbReference>
<dbReference type="EMBL" id="EF678723">
    <property type="protein sequence ID" value="ABR18451.1"/>
    <property type="molecule type" value="mRNA"/>
</dbReference>
<dbReference type="PANTHER" id="PTHR48047">
    <property type="entry name" value="GLYCOSYLTRANSFERASE"/>
    <property type="match status" value="1"/>
</dbReference>
<name>B8LS21_PICSI</name>
<evidence type="ECO:0000256" key="2">
    <source>
        <dbReference type="ARBA" id="ARBA00022679"/>
    </source>
</evidence>
<dbReference type="CAZy" id="GT1">
    <property type="family name" value="Glycosyltransferase Family 1"/>
</dbReference>